<keyword evidence="4" id="KW-1185">Reference proteome</keyword>
<evidence type="ECO:0000256" key="1">
    <source>
        <dbReference type="SAM" id="MobiDB-lite"/>
    </source>
</evidence>
<gene>
    <name evidence="3" type="ORF">SanaruYs_15760</name>
</gene>
<feature type="domain" description="PDZ" evidence="2">
    <location>
        <begin position="951"/>
        <end position="1016"/>
    </location>
</feature>
<evidence type="ECO:0000313" key="4">
    <source>
        <dbReference type="Proteomes" id="UP000288227"/>
    </source>
</evidence>
<dbReference type="Gene3D" id="2.130.10.10">
    <property type="entry name" value="YVTN repeat-like/Quinoprotein amine dehydrogenase"/>
    <property type="match status" value="5"/>
</dbReference>
<dbReference type="NCBIfam" id="TIGR04183">
    <property type="entry name" value="Por_Secre_tail"/>
    <property type="match status" value="1"/>
</dbReference>
<sequence>MLIQVDKLNTPTVSTTRAFSSSKNEKVNGPAEFAKFHRSIRTADGEAKPSYSAGYKMKEFTRAKLKAKSARTKSDNGVTAWTERGPSNVPGRTRGLIVDPDDASKNTWFAGSAGGGVWKTTNGGTNWVLITPDLPNLATTVLAMATSNTNTIYMGTGEGFFNLDAISGNGIFKSTDKGVSWTILNSTISFGDINRLVISPTNENEVVAGTSTGIYRTSDGGVNWTNSLDELNIQDIKVNPANFDIQYAAQNSIGVWKSVDAGQSWTLSNNGMGSLGRIELAVSPINPSRIFASAEISFGEGSKLLMSQDSGETWDQVNVSFNNAEVDFLGGQGWYDNTIVCDPFNANVIYFGGVGIFRLTLTEGSSDINFYDTENIGSEEILDLVNFSANFSNGTLDVTDGANISVEIRFGAGKSQKAHRFLVPEGATSGVTDENYTYQNYVDVPFEVWDITNNRQLMISFRDQGRDGMFNLIPSNTTATVATDHSREYIFISDVTYNGTTPNASMAVAGGHVFNQFYNIWPVLAEGESWNPGSLPEATFKINFETKQLFNANTITSADVYGQYDSKNRFVNFGEDLHPDQHNLVVITTSASTFKLLNANDGGVFISNSAVSPGTSEGDWTMVGNTYNTSQFYGAAKRPGVNEYFGGMQDNGTWKSPPGANSTASTQYFFNIGGDGFEVLWNNRDDNLLIGGSQFNGFRRSSNGGSTWVAANTGLSGEAPFISKLANSPNLPDRIFAMSDAGIFVSNNFGQNWSLTPIIQKWGVASFMDVEVSRANANIVWAGLGMNANFNLHVSTDGGASFSLTNNYTEVSMGGITKLASHPSEENTAYALFSLAGKPKILKTVDLGQTWSDISGFGTNNTSSTGFPDVAVYCLYVRPDNTDIIWAGTEIGIVESLNGGLSWNFIDDFPNVSVWDMKGVDDQVVIATHGRGIWTATVNAPQINFPTLPQFVNMGTSPNGKLGVKISSEQPFQSLDIFVDNVKVGSIEDLTAGETIIEISGLSFGNKRVSGVAYKDGSPFFTESLNGEHVQLKPLVTQHTNYFDDATEFRLKEFQRKTFNNQVSGTRNTLHSSHPYMTNANSIAALLVPITIASSNASLKYRDVAIVEPNDQVTIEATINGVDWISIITPYNASANTSWTNSLNTGADGTYSQMMAHEINLLDFFNAGDKVLFRFKLSSNATIQTWGWAIDYIAIQEEPTATIESTDISFASAFPNPANSITTLQYTLKKNSDLTIQLINVLGVPVNVIQKKAVPAGNYSETFDLSILPTGSYFFVIKKEGDDETVRLVKNM</sequence>
<dbReference type="PANTHER" id="PTHR43739:SF5">
    <property type="entry name" value="EXO-ALPHA-SIALIDASE"/>
    <property type="match status" value="1"/>
</dbReference>
<feature type="region of interest" description="Disordered" evidence="1">
    <location>
        <begin position="67"/>
        <end position="94"/>
    </location>
</feature>
<comment type="caution">
    <text evidence="3">The sequence shown here is derived from an EMBL/GenBank/DDBJ whole genome shotgun (WGS) entry which is preliminary data.</text>
</comment>
<dbReference type="PROSITE" id="PS50106">
    <property type="entry name" value="PDZ"/>
    <property type="match status" value="1"/>
</dbReference>
<dbReference type="EMBL" id="BHXQ01000003">
    <property type="protein sequence ID" value="GCC51351.1"/>
    <property type="molecule type" value="Genomic_DNA"/>
</dbReference>
<dbReference type="InterPro" id="IPR001478">
    <property type="entry name" value="PDZ"/>
</dbReference>
<reference evidence="3 4" key="1">
    <citation type="submission" date="2018-11" db="EMBL/GenBank/DDBJ databases">
        <title>Chryseotalea sanarue gen. nov., sp., nov., a member of the family Cytophagaceae, isolated from a brackish lake in Hamamatsu Japan.</title>
        <authorList>
            <person name="Maejima Y."/>
            <person name="Iino T."/>
            <person name="Muraguchi Y."/>
            <person name="Fukuda K."/>
            <person name="Ohkuma M."/>
            <person name="Moriuchi R."/>
            <person name="Dohra H."/>
            <person name="Kimbara K."/>
            <person name="Shintani M."/>
        </authorList>
    </citation>
    <scope>NUCLEOTIDE SEQUENCE [LARGE SCALE GENOMIC DNA]</scope>
    <source>
        <strain evidence="3 4">Ys</strain>
    </source>
</reference>
<dbReference type="SUPFAM" id="SSF110296">
    <property type="entry name" value="Oligoxyloglucan reducing end-specific cellobiohydrolase"/>
    <property type="match status" value="2"/>
</dbReference>
<dbReference type="InterPro" id="IPR052025">
    <property type="entry name" value="Xyloglucanase_GH74"/>
</dbReference>
<protein>
    <recommendedName>
        <fullName evidence="2">PDZ domain-containing protein</fullName>
    </recommendedName>
</protein>
<evidence type="ECO:0000313" key="3">
    <source>
        <dbReference type="EMBL" id="GCC51351.1"/>
    </source>
</evidence>
<dbReference type="Proteomes" id="UP000288227">
    <property type="component" value="Unassembled WGS sequence"/>
</dbReference>
<dbReference type="PANTHER" id="PTHR43739">
    <property type="entry name" value="XYLOGLUCANASE (EUROFUNG)"/>
    <property type="match status" value="1"/>
</dbReference>
<dbReference type="Pfam" id="PF18962">
    <property type="entry name" value="Por_Secre_tail"/>
    <property type="match status" value="1"/>
</dbReference>
<evidence type="ECO:0000259" key="2">
    <source>
        <dbReference type="PROSITE" id="PS50106"/>
    </source>
</evidence>
<dbReference type="InterPro" id="IPR015943">
    <property type="entry name" value="WD40/YVTN_repeat-like_dom_sf"/>
</dbReference>
<dbReference type="InterPro" id="IPR026444">
    <property type="entry name" value="Secre_tail"/>
</dbReference>
<dbReference type="GO" id="GO:0010411">
    <property type="term" value="P:xyloglucan metabolic process"/>
    <property type="evidence" value="ECO:0007669"/>
    <property type="project" value="TreeGrafter"/>
</dbReference>
<organism evidence="3 4">
    <name type="scientific">Chryseotalea sanaruensis</name>
    <dbReference type="NCBI Taxonomy" id="2482724"/>
    <lineage>
        <taxon>Bacteria</taxon>
        <taxon>Pseudomonadati</taxon>
        <taxon>Bacteroidota</taxon>
        <taxon>Cytophagia</taxon>
        <taxon>Cytophagales</taxon>
        <taxon>Chryseotaleaceae</taxon>
        <taxon>Chryseotalea</taxon>
    </lineage>
</organism>
<accession>A0A401U8Y6</accession>
<name>A0A401U8Y6_9BACT</name>
<proteinExistence type="predicted"/>